<dbReference type="Pfam" id="PF03407">
    <property type="entry name" value="Nucleotid_trans"/>
    <property type="match status" value="1"/>
</dbReference>
<dbReference type="EMBL" id="OZ075126">
    <property type="protein sequence ID" value="CAL4937453.1"/>
    <property type="molecule type" value="Genomic_DNA"/>
</dbReference>
<dbReference type="AlphaFoldDB" id="A0ABC8Y576"/>
<reference evidence="5 6" key="2">
    <citation type="submission" date="2024-10" db="EMBL/GenBank/DDBJ databases">
        <authorList>
            <person name="Ryan C."/>
        </authorList>
    </citation>
    <scope>NUCLEOTIDE SEQUENCE [LARGE SCALE GENOMIC DNA]</scope>
</reference>
<evidence type="ECO:0000256" key="2">
    <source>
        <dbReference type="RuleBase" id="RU363055"/>
    </source>
</evidence>
<feature type="transmembrane region" description="Helical" evidence="2">
    <location>
        <begin position="41"/>
        <end position="59"/>
    </location>
</feature>
<keyword evidence="2" id="KW-0472">Membrane</keyword>
<dbReference type="GO" id="GO:0000139">
    <property type="term" value="C:Golgi membrane"/>
    <property type="evidence" value="ECO:0007669"/>
    <property type="project" value="UniProtKB-SubCell"/>
</dbReference>
<organism evidence="5 6">
    <name type="scientific">Urochloa decumbens</name>
    <dbReference type="NCBI Taxonomy" id="240449"/>
    <lineage>
        <taxon>Eukaryota</taxon>
        <taxon>Viridiplantae</taxon>
        <taxon>Streptophyta</taxon>
        <taxon>Embryophyta</taxon>
        <taxon>Tracheophyta</taxon>
        <taxon>Spermatophyta</taxon>
        <taxon>Magnoliopsida</taxon>
        <taxon>Liliopsida</taxon>
        <taxon>Poales</taxon>
        <taxon>Poaceae</taxon>
        <taxon>PACMAD clade</taxon>
        <taxon>Panicoideae</taxon>
        <taxon>Panicodae</taxon>
        <taxon>Paniceae</taxon>
        <taxon>Melinidinae</taxon>
        <taxon>Urochloa</taxon>
    </lineage>
</organism>
<evidence type="ECO:0000256" key="1">
    <source>
        <dbReference type="ARBA" id="ARBA00007033"/>
    </source>
</evidence>
<name>A0ABC8Y576_9POAL</name>
<comment type="subcellular location">
    <subcellularLocation>
        <location evidence="2">Golgi apparatus membrane</location>
        <topology evidence="2">Single-pass type II membrane protein</topology>
    </subcellularLocation>
</comment>
<comment type="similarity">
    <text evidence="1 2">Belongs to the glycosyltransferase 77 family.</text>
</comment>
<evidence type="ECO:0000259" key="4">
    <source>
        <dbReference type="Pfam" id="PF03407"/>
    </source>
</evidence>
<evidence type="ECO:0000313" key="5">
    <source>
        <dbReference type="EMBL" id="CAL4937453.1"/>
    </source>
</evidence>
<dbReference type="InterPro" id="IPR029044">
    <property type="entry name" value="Nucleotide-diphossugar_trans"/>
</dbReference>
<dbReference type="PANTHER" id="PTHR46038">
    <property type="entry name" value="EXPRESSED PROTEIN-RELATED"/>
    <property type="match status" value="1"/>
</dbReference>
<dbReference type="InterPro" id="IPR005069">
    <property type="entry name" value="Nucl-diP-sugar_transferase"/>
</dbReference>
<keyword evidence="2" id="KW-0735">Signal-anchor</keyword>
<dbReference type="SUPFAM" id="SSF53448">
    <property type="entry name" value="Nucleotide-diphospho-sugar transferases"/>
    <property type="match status" value="1"/>
</dbReference>
<keyword evidence="2" id="KW-0961">Cell wall biogenesis/degradation</keyword>
<keyword evidence="2" id="KW-0333">Golgi apparatus</keyword>
<dbReference type="InterPro" id="IPR044821">
    <property type="entry name" value="At1g28695/At4g15970-like"/>
</dbReference>
<dbReference type="Proteomes" id="UP001497457">
    <property type="component" value="Chromosome 16b"/>
</dbReference>
<dbReference type="GO" id="GO:0071555">
    <property type="term" value="P:cell wall organization"/>
    <property type="evidence" value="ECO:0007669"/>
    <property type="project" value="UniProtKB-KW"/>
</dbReference>
<keyword evidence="2" id="KW-0328">Glycosyltransferase</keyword>
<keyword evidence="2" id="KW-0808">Transferase</keyword>
<dbReference type="EC" id="2.4.2.-" evidence="2"/>
<sequence length="373" mass="41558">MAAPQPQPQPAATRAANNGIGGGAMADHNQQGTEARRAAKWVLFLAAAALPCLVLYRAVAPRAILVLPGGAAVPWRLGAPREGVDLDGEDARLERVLRGAAMANDTVILTTLNSAWSEPGSVLDVFLESFRSGESTRELLDHLVIVSLDTTAHTRCRQVHLHCFALVTDGVDFSGQKNFMTDGYLKMMWRRIDFLGQVLEKGFSFIFTDTDIVWFRNPLPHFYADGDFQIACDHFTGDPNDLNNSPNGGFAYVRSNTETIEFYRFWYAAREKHPGLHDQDVLNSIKGDPFVAELGVKIKFLSTELFGGLCEPSRNMSRVCTMHANCCIGLSRKISDLNAMLQDWRRFMALPREEKHSVSWTVPRNCSLQKLER</sequence>
<evidence type="ECO:0000313" key="6">
    <source>
        <dbReference type="Proteomes" id="UP001497457"/>
    </source>
</evidence>
<gene>
    <name evidence="5" type="ORF">URODEC1_LOCUS30557</name>
</gene>
<dbReference type="PANTHER" id="PTHR46038:SF10">
    <property type="entry name" value="GLYCOSYLTRANSFERASE"/>
    <property type="match status" value="1"/>
</dbReference>
<evidence type="ECO:0000256" key="3">
    <source>
        <dbReference type="SAM" id="MobiDB-lite"/>
    </source>
</evidence>
<dbReference type="GO" id="GO:0016757">
    <property type="term" value="F:glycosyltransferase activity"/>
    <property type="evidence" value="ECO:0007669"/>
    <property type="project" value="UniProtKB-KW"/>
</dbReference>
<keyword evidence="2" id="KW-0812">Transmembrane</keyword>
<keyword evidence="2" id="KW-1133">Transmembrane helix</keyword>
<reference evidence="6" key="1">
    <citation type="submission" date="2024-06" db="EMBL/GenBank/DDBJ databases">
        <authorList>
            <person name="Ryan C."/>
        </authorList>
    </citation>
    <scope>NUCLEOTIDE SEQUENCE [LARGE SCALE GENOMIC DNA]</scope>
</reference>
<keyword evidence="6" id="KW-1185">Reference proteome</keyword>
<accession>A0ABC8Y576</accession>
<protein>
    <recommendedName>
        <fullName evidence="2">Glycosyltransferase</fullName>
        <ecNumber evidence="2">2.4.2.-</ecNumber>
    </recommendedName>
</protein>
<feature type="domain" description="Nucleotide-diphospho-sugar transferase" evidence="4">
    <location>
        <begin position="139"/>
        <end position="337"/>
    </location>
</feature>
<proteinExistence type="inferred from homology"/>
<feature type="region of interest" description="Disordered" evidence="3">
    <location>
        <begin position="1"/>
        <end position="31"/>
    </location>
</feature>